<gene>
    <name evidence="2" type="ORF">FK256_13790</name>
</gene>
<name>A0A507ZU80_9ACTO</name>
<evidence type="ECO:0000256" key="1">
    <source>
        <dbReference type="SAM" id="MobiDB-lite"/>
    </source>
</evidence>
<sequence length="81" mass="9111">MTGGKKKDDSLAGAMRPRREAARPVSETFKRPGVVEGETLQTSVRLPLDLHKRARYYSIDSGISLNLLIVEGLQMRLDREE</sequence>
<proteinExistence type="predicted"/>
<reference evidence="2 3" key="1">
    <citation type="submission" date="2019-06" db="EMBL/GenBank/DDBJ databases">
        <title>Draft genome sequence of Actinomyces johnsonii CCUG 34287T.</title>
        <authorList>
            <person name="Salva-Serra F."/>
            <person name="Cardew S."/>
            <person name="Moore E."/>
        </authorList>
    </citation>
    <scope>NUCLEOTIDE SEQUENCE [LARGE SCALE GENOMIC DNA]</scope>
    <source>
        <strain evidence="2 3">CCUG 34287</strain>
    </source>
</reference>
<dbReference type="RefSeq" id="WP_141425144.1">
    <property type="nucleotide sequence ID" value="NZ_JASPFB010000029.1"/>
</dbReference>
<evidence type="ECO:0000313" key="2">
    <source>
        <dbReference type="EMBL" id="TQD41346.1"/>
    </source>
</evidence>
<dbReference type="AlphaFoldDB" id="A0A507ZU80"/>
<feature type="compositionally biased region" description="Basic and acidic residues" evidence="1">
    <location>
        <begin position="1"/>
        <end position="10"/>
    </location>
</feature>
<evidence type="ECO:0000313" key="3">
    <source>
        <dbReference type="Proteomes" id="UP000319010"/>
    </source>
</evidence>
<dbReference type="EMBL" id="VICB01000027">
    <property type="protein sequence ID" value="TQD41346.1"/>
    <property type="molecule type" value="Genomic_DNA"/>
</dbReference>
<accession>A0A507ZU80</accession>
<dbReference type="Proteomes" id="UP000319010">
    <property type="component" value="Unassembled WGS sequence"/>
</dbReference>
<protein>
    <recommendedName>
        <fullName evidence="4">Toxin-antitoxin system HicB family antitoxin</fullName>
    </recommendedName>
</protein>
<evidence type="ECO:0008006" key="4">
    <source>
        <dbReference type="Google" id="ProtNLM"/>
    </source>
</evidence>
<feature type="region of interest" description="Disordered" evidence="1">
    <location>
        <begin position="1"/>
        <end position="25"/>
    </location>
</feature>
<organism evidence="2 3">
    <name type="scientific">Actinomyces johnsonii</name>
    <dbReference type="NCBI Taxonomy" id="544581"/>
    <lineage>
        <taxon>Bacteria</taxon>
        <taxon>Bacillati</taxon>
        <taxon>Actinomycetota</taxon>
        <taxon>Actinomycetes</taxon>
        <taxon>Actinomycetales</taxon>
        <taxon>Actinomycetaceae</taxon>
        <taxon>Actinomyces</taxon>
    </lineage>
</organism>
<comment type="caution">
    <text evidence="2">The sequence shown here is derived from an EMBL/GenBank/DDBJ whole genome shotgun (WGS) entry which is preliminary data.</text>
</comment>